<evidence type="ECO:0000313" key="3">
    <source>
        <dbReference type="EMBL" id="KKL93017.1"/>
    </source>
</evidence>
<evidence type="ECO:0000256" key="2">
    <source>
        <dbReference type="SAM" id="Phobius"/>
    </source>
</evidence>
<organism evidence="3">
    <name type="scientific">marine sediment metagenome</name>
    <dbReference type="NCBI Taxonomy" id="412755"/>
    <lineage>
        <taxon>unclassified sequences</taxon>
        <taxon>metagenomes</taxon>
        <taxon>ecological metagenomes</taxon>
    </lineage>
</organism>
<name>A0A0F9J1D5_9ZZZZ</name>
<feature type="transmembrane region" description="Helical" evidence="2">
    <location>
        <begin position="315"/>
        <end position="336"/>
    </location>
</feature>
<evidence type="ECO:0000256" key="1">
    <source>
        <dbReference type="SAM" id="Coils"/>
    </source>
</evidence>
<keyword evidence="2" id="KW-0472">Membrane</keyword>
<keyword evidence="2" id="KW-1133">Transmembrane helix</keyword>
<keyword evidence="2" id="KW-0812">Transmembrane</keyword>
<feature type="non-terminal residue" evidence="3">
    <location>
        <position position="545"/>
    </location>
</feature>
<feature type="coiled-coil region" evidence="1">
    <location>
        <begin position="440"/>
        <end position="474"/>
    </location>
</feature>
<protein>
    <submittedName>
        <fullName evidence="3">Uncharacterized protein</fullName>
    </submittedName>
</protein>
<dbReference type="AlphaFoldDB" id="A0A0F9J1D5"/>
<feature type="transmembrane region" description="Helical" evidence="2">
    <location>
        <begin position="283"/>
        <end position="303"/>
    </location>
</feature>
<sequence length="545" mass="58113">MSIDVTGNIIIIANTQQAKRELTETEKKMRALEKAQRDQAKASKIADKAMAGFGVALIGVSAIGAKLIKDSTLLAARTQVLGVVVDRLGANVGFTKSEMDAFTESIKAQGITVRHSRQAIAMMIQANVDLTKGTRLAALAQDAAVIANLNSSETFQRLIQVIQTGNIRMARHLGLVVDFQKAYVDFAAAQGISVKQLDQTQKVQIRVNEVFRAGVNITGAYEAAMETAGKKMLSLERHVENAGVAIGEGFLPILGDAVDMLTEWLKKIDALSGAEKNDIAQKLAMATAFTAVSGAMLVAIPVLKAFIVMIKAMAFNTALATGGISILVGALAALAVKAVITNAQLKEAKEEAGRLGAEVAKTGGSYRKYEEATILLAESKGLEIKHTIMAKRQMAGYTDQVEYTVGQIELMTEAQFKNQERLAALADDLNMTKEAHLSLRAAQEAALTTAQALALKLEEEAEAAAKAAEKVTRLWDVAIPDPAAMIAGIQAFFDYMNSNIPAIVEEVSRIEEAFVAGFINDEQASAMFAQLNVALAAEKVAMGAT</sequence>
<accession>A0A0F9J1D5</accession>
<reference evidence="3" key="1">
    <citation type="journal article" date="2015" name="Nature">
        <title>Complex archaea that bridge the gap between prokaryotes and eukaryotes.</title>
        <authorList>
            <person name="Spang A."/>
            <person name="Saw J.H."/>
            <person name="Jorgensen S.L."/>
            <person name="Zaremba-Niedzwiedzka K."/>
            <person name="Martijn J."/>
            <person name="Lind A.E."/>
            <person name="van Eijk R."/>
            <person name="Schleper C."/>
            <person name="Guy L."/>
            <person name="Ettema T.J."/>
        </authorList>
    </citation>
    <scope>NUCLEOTIDE SEQUENCE</scope>
</reference>
<keyword evidence="1" id="KW-0175">Coiled coil</keyword>
<gene>
    <name evidence="3" type="ORF">LCGC14_1878920</name>
</gene>
<dbReference type="EMBL" id="LAZR01019308">
    <property type="protein sequence ID" value="KKL93017.1"/>
    <property type="molecule type" value="Genomic_DNA"/>
</dbReference>
<proteinExistence type="predicted"/>
<comment type="caution">
    <text evidence="3">The sequence shown here is derived from an EMBL/GenBank/DDBJ whole genome shotgun (WGS) entry which is preliminary data.</text>
</comment>